<dbReference type="EMBL" id="BRPK01000003">
    <property type="protein sequence ID" value="GLB36196.1"/>
    <property type="molecule type" value="Genomic_DNA"/>
</dbReference>
<accession>A0A9P3PIU2</accession>
<feature type="region of interest" description="Disordered" evidence="1">
    <location>
        <begin position="1"/>
        <end position="22"/>
    </location>
</feature>
<feature type="region of interest" description="Disordered" evidence="1">
    <location>
        <begin position="369"/>
        <end position="432"/>
    </location>
</feature>
<keyword evidence="2" id="KW-1133">Transmembrane helix</keyword>
<evidence type="ECO:0000256" key="2">
    <source>
        <dbReference type="SAM" id="Phobius"/>
    </source>
</evidence>
<gene>
    <name evidence="3" type="ORF">LshimejAT787_0304840</name>
</gene>
<keyword evidence="2" id="KW-0812">Transmembrane</keyword>
<reference evidence="3" key="1">
    <citation type="submission" date="2022-07" db="EMBL/GenBank/DDBJ databases">
        <title>The genome of Lyophyllum shimeji provides insight into the initial evolution of ectomycorrhizal fungal genome.</title>
        <authorList>
            <person name="Kobayashi Y."/>
            <person name="Shibata T."/>
            <person name="Hirakawa H."/>
            <person name="Shigenobu S."/>
            <person name="Nishiyama T."/>
            <person name="Yamada A."/>
            <person name="Hasebe M."/>
            <person name="Kawaguchi M."/>
        </authorList>
    </citation>
    <scope>NUCLEOTIDE SEQUENCE</scope>
    <source>
        <strain evidence="3">AT787</strain>
    </source>
</reference>
<keyword evidence="4" id="KW-1185">Reference proteome</keyword>
<feature type="compositionally biased region" description="Low complexity" evidence="1">
    <location>
        <begin position="541"/>
        <end position="552"/>
    </location>
</feature>
<keyword evidence="2" id="KW-0472">Membrane</keyword>
<feature type="region of interest" description="Disordered" evidence="1">
    <location>
        <begin position="452"/>
        <end position="516"/>
    </location>
</feature>
<comment type="caution">
    <text evidence="3">The sequence shown here is derived from an EMBL/GenBank/DDBJ whole genome shotgun (WGS) entry which is preliminary data.</text>
</comment>
<dbReference type="OrthoDB" id="3039272at2759"/>
<evidence type="ECO:0000313" key="3">
    <source>
        <dbReference type="EMBL" id="GLB36196.1"/>
    </source>
</evidence>
<feature type="region of interest" description="Disordered" evidence="1">
    <location>
        <begin position="533"/>
        <end position="565"/>
    </location>
</feature>
<evidence type="ECO:0000313" key="4">
    <source>
        <dbReference type="Proteomes" id="UP001063166"/>
    </source>
</evidence>
<sequence>MAFTASSSDIETDHRGMSSPEPWTTLLLDATADIYDDTGFEPPKRDVVTRELTVDGATFAYSASSTVGCSQDAWSPAPYGASPAATPTWITSTSPGSLHSPLASPPKIGVGQPFSPSPYPLIAYLTNFPIKAPFTSCGISDSGDCLSAVPSASGSPNSAPPTGWNTVYSNPACPATALAPSNASSHSKPAASCAIPECSESPSHPSSNISNTSNVPWLTTSSLRHTLSSVTPSSPTCIPPLASRSRTTTLSNPYTLTSFLPLPSSTSLKTFTHLPVTSRSSTRRYESGTSASSIGTGVLSTDNPKGPDGFASNTAAIVAVAIAGTISIIVAVVAIFYACKRYKKRRARGASSPSVLHFHPWHPPLAGDDDNQYYTDHRGGLVTASSGQHLESDTHSGEMTHTGTEHLSPVRSTAHGAGSTDGGVSPLTRNMSFGHQSSVSTYGADMTLPFPSTPYGSSAPPPTAWPGPLGDTARQHDEVGDGAPSLHADPFSKGHTAASSSSHGKLPARALSPGSSTCRDFVGRLRRGRSSLPDIVVHGASSKSSSRESITSNDIPPTPSRAMSSLARPIRSTYGSPMGSGFWTPDTLPPVPSPTATENSRTFEDLLTPHLGVQRTSSEYSSLRDNVDYSRPISGLVRNRVHSTVTFQTEDTATMVDAST</sequence>
<proteinExistence type="predicted"/>
<feature type="transmembrane region" description="Helical" evidence="2">
    <location>
        <begin position="315"/>
        <end position="339"/>
    </location>
</feature>
<dbReference type="Proteomes" id="UP001063166">
    <property type="component" value="Unassembled WGS sequence"/>
</dbReference>
<name>A0A9P3PIU2_LYOSH</name>
<dbReference type="AlphaFoldDB" id="A0A9P3PIU2"/>
<evidence type="ECO:0000256" key="1">
    <source>
        <dbReference type="SAM" id="MobiDB-lite"/>
    </source>
</evidence>
<organism evidence="3 4">
    <name type="scientific">Lyophyllum shimeji</name>
    <name type="common">Hon-shimeji</name>
    <name type="synonym">Tricholoma shimeji</name>
    <dbReference type="NCBI Taxonomy" id="47721"/>
    <lineage>
        <taxon>Eukaryota</taxon>
        <taxon>Fungi</taxon>
        <taxon>Dikarya</taxon>
        <taxon>Basidiomycota</taxon>
        <taxon>Agaricomycotina</taxon>
        <taxon>Agaricomycetes</taxon>
        <taxon>Agaricomycetidae</taxon>
        <taxon>Agaricales</taxon>
        <taxon>Tricholomatineae</taxon>
        <taxon>Lyophyllaceae</taxon>
        <taxon>Lyophyllum</taxon>
    </lineage>
</organism>
<protein>
    <submittedName>
        <fullName evidence="3">Uncharacterized protein</fullName>
    </submittedName>
</protein>